<protein>
    <submittedName>
        <fullName evidence="1">OsmC family peroxiredoxin</fullName>
    </submittedName>
</protein>
<name>A0A845PSQ5_9FLAO</name>
<gene>
    <name evidence="1" type="ORF">GNY06_01230</name>
</gene>
<reference evidence="1 2" key="1">
    <citation type="submission" date="2019-11" db="EMBL/GenBank/DDBJ databases">
        <title>Characterization of Elizabethkingia argenteiflava sp. nov., isolated from inner surface of Soybean Pods.</title>
        <authorList>
            <person name="Mo S."/>
        </authorList>
    </citation>
    <scope>NUCLEOTIDE SEQUENCE [LARGE SCALE GENOMIC DNA]</scope>
    <source>
        <strain evidence="1 2">YB22</strain>
    </source>
</reference>
<evidence type="ECO:0000313" key="2">
    <source>
        <dbReference type="Proteomes" id="UP000553459"/>
    </source>
</evidence>
<keyword evidence="2" id="KW-1185">Reference proteome</keyword>
<organism evidence="1 2">
    <name type="scientific">Elizabethkingia argenteiflava</name>
    <dbReference type="NCBI Taxonomy" id="2681556"/>
    <lineage>
        <taxon>Bacteria</taxon>
        <taxon>Pseudomonadati</taxon>
        <taxon>Bacteroidota</taxon>
        <taxon>Flavobacteriia</taxon>
        <taxon>Flavobacteriales</taxon>
        <taxon>Weeksellaceae</taxon>
        <taxon>Elizabethkingia</taxon>
    </lineage>
</organism>
<dbReference type="InterPro" id="IPR015946">
    <property type="entry name" value="KH_dom-like_a/b"/>
</dbReference>
<accession>A0A845PSQ5</accession>
<dbReference type="SUPFAM" id="SSF82784">
    <property type="entry name" value="OsmC-like"/>
    <property type="match status" value="1"/>
</dbReference>
<dbReference type="PANTHER" id="PTHR34352">
    <property type="entry name" value="PROTEIN YHFA"/>
    <property type="match status" value="1"/>
</dbReference>
<dbReference type="PANTHER" id="PTHR34352:SF1">
    <property type="entry name" value="PROTEIN YHFA"/>
    <property type="match status" value="1"/>
</dbReference>
<dbReference type="AlphaFoldDB" id="A0A845PSQ5"/>
<dbReference type="Proteomes" id="UP000553459">
    <property type="component" value="Unassembled WGS sequence"/>
</dbReference>
<dbReference type="Pfam" id="PF02566">
    <property type="entry name" value="OsmC"/>
    <property type="match status" value="1"/>
</dbReference>
<dbReference type="InterPro" id="IPR003718">
    <property type="entry name" value="OsmC/Ohr_fam"/>
</dbReference>
<comment type="caution">
    <text evidence="1">The sequence shown here is derived from an EMBL/GenBank/DDBJ whole genome shotgun (WGS) entry which is preliminary data.</text>
</comment>
<dbReference type="EMBL" id="JAAABJ010000158">
    <property type="protein sequence ID" value="NAW50071.1"/>
    <property type="molecule type" value="Genomic_DNA"/>
</dbReference>
<sequence>MNITLNRIDDNYLFELTNENGHKILLDNTSQDNPQAVSPMEAVLMGLAGCSSIDMVAILKKQKQQITSFSASVEGSRVQVDEAKPFRNIHIVFQLEGEVDPKKANRAAELSFEKYCSVSKSLDPQVNITWEVRMSGV</sequence>
<dbReference type="Gene3D" id="3.30.300.20">
    <property type="match status" value="1"/>
</dbReference>
<evidence type="ECO:0000313" key="1">
    <source>
        <dbReference type="EMBL" id="NAW50071.1"/>
    </source>
</evidence>
<dbReference type="RefSeq" id="WP_166518448.1">
    <property type="nucleotide sequence ID" value="NZ_JAAABJ010000158.1"/>
</dbReference>
<dbReference type="InterPro" id="IPR036102">
    <property type="entry name" value="OsmC/Ohrsf"/>
</dbReference>
<proteinExistence type="predicted"/>